<evidence type="ECO:0000256" key="4">
    <source>
        <dbReference type="PROSITE-ProRule" id="PRU00433"/>
    </source>
</evidence>
<evidence type="ECO:0000256" key="2">
    <source>
        <dbReference type="ARBA" id="ARBA00022723"/>
    </source>
</evidence>
<dbReference type="Pfam" id="PF06537">
    <property type="entry name" value="DHOR"/>
    <property type="match status" value="1"/>
</dbReference>
<proteinExistence type="predicted"/>
<dbReference type="PANTHER" id="PTHR30600:SF4">
    <property type="entry name" value="CYTOCHROME C DOMAIN-CONTAINING PROTEIN"/>
    <property type="match status" value="1"/>
</dbReference>
<feature type="signal peptide" evidence="5">
    <location>
        <begin position="1"/>
        <end position="18"/>
    </location>
</feature>
<organism evidence="7 8">
    <name type="scientific">Rubripirellula amarantea</name>
    <dbReference type="NCBI Taxonomy" id="2527999"/>
    <lineage>
        <taxon>Bacteria</taxon>
        <taxon>Pseudomonadati</taxon>
        <taxon>Planctomycetota</taxon>
        <taxon>Planctomycetia</taxon>
        <taxon>Pirellulales</taxon>
        <taxon>Pirellulaceae</taxon>
        <taxon>Rubripirellula</taxon>
    </lineage>
</organism>
<dbReference type="EMBL" id="SJPI01000001">
    <property type="protein sequence ID" value="TWT53921.1"/>
    <property type="molecule type" value="Genomic_DNA"/>
</dbReference>
<dbReference type="InterPro" id="IPR036909">
    <property type="entry name" value="Cyt_c-like_dom_sf"/>
</dbReference>
<feature type="domain" description="Cytochrome c" evidence="6">
    <location>
        <begin position="308"/>
        <end position="448"/>
    </location>
</feature>
<protein>
    <submittedName>
        <fullName evidence="7">Cytochrome c</fullName>
    </submittedName>
</protein>
<evidence type="ECO:0000256" key="1">
    <source>
        <dbReference type="ARBA" id="ARBA00022617"/>
    </source>
</evidence>
<dbReference type="Proteomes" id="UP000316598">
    <property type="component" value="Unassembled WGS sequence"/>
</dbReference>
<name>A0A5C5WUZ5_9BACT</name>
<keyword evidence="1 4" id="KW-0349">Heme</keyword>
<evidence type="ECO:0000313" key="8">
    <source>
        <dbReference type="Proteomes" id="UP000316598"/>
    </source>
</evidence>
<dbReference type="PROSITE" id="PS51007">
    <property type="entry name" value="CYTC"/>
    <property type="match status" value="2"/>
</dbReference>
<dbReference type="SUPFAM" id="SSF46626">
    <property type="entry name" value="Cytochrome c"/>
    <property type="match status" value="2"/>
</dbReference>
<reference evidence="7 8" key="1">
    <citation type="submission" date="2019-02" db="EMBL/GenBank/DDBJ databases">
        <title>Deep-cultivation of Planctomycetes and their phenomic and genomic characterization uncovers novel biology.</title>
        <authorList>
            <person name="Wiegand S."/>
            <person name="Jogler M."/>
            <person name="Boedeker C."/>
            <person name="Pinto D."/>
            <person name="Vollmers J."/>
            <person name="Rivas-Marin E."/>
            <person name="Kohn T."/>
            <person name="Peeters S.H."/>
            <person name="Heuer A."/>
            <person name="Rast P."/>
            <person name="Oberbeckmann S."/>
            <person name="Bunk B."/>
            <person name="Jeske O."/>
            <person name="Meyerdierks A."/>
            <person name="Storesund J.E."/>
            <person name="Kallscheuer N."/>
            <person name="Luecker S."/>
            <person name="Lage O.M."/>
            <person name="Pohl T."/>
            <person name="Merkel B.J."/>
            <person name="Hornburger P."/>
            <person name="Mueller R.-W."/>
            <person name="Bruemmer F."/>
            <person name="Labrenz M."/>
            <person name="Spormann A.M."/>
            <person name="Op Den Camp H."/>
            <person name="Overmann J."/>
            <person name="Amann R."/>
            <person name="Jetten M.S.M."/>
            <person name="Mascher T."/>
            <person name="Medema M.H."/>
            <person name="Devos D.P."/>
            <person name="Kaster A.-K."/>
            <person name="Ovreas L."/>
            <person name="Rohde M."/>
            <person name="Galperin M.Y."/>
            <person name="Jogler C."/>
        </authorList>
    </citation>
    <scope>NUCLEOTIDE SEQUENCE [LARGE SCALE GENOMIC DNA]</scope>
    <source>
        <strain evidence="7 8">Pla22</strain>
    </source>
</reference>
<feature type="domain" description="Cytochrome c" evidence="6">
    <location>
        <begin position="24"/>
        <end position="294"/>
    </location>
</feature>
<evidence type="ECO:0000256" key="5">
    <source>
        <dbReference type="SAM" id="SignalP"/>
    </source>
</evidence>
<evidence type="ECO:0000259" key="6">
    <source>
        <dbReference type="PROSITE" id="PS51007"/>
    </source>
</evidence>
<comment type="caution">
    <text evidence="7">The sequence shown here is derived from an EMBL/GenBank/DDBJ whole genome shotgun (WGS) entry which is preliminary data.</text>
</comment>
<keyword evidence="3 4" id="KW-0408">Iron</keyword>
<keyword evidence="8" id="KW-1185">Reference proteome</keyword>
<dbReference type="InterPro" id="IPR051395">
    <property type="entry name" value="Cytochrome_c_Peroxidase/MauG"/>
</dbReference>
<evidence type="ECO:0000256" key="3">
    <source>
        <dbReference type="ARBA" id="ARBA00023004"/>
    </source>
</evidence>
<sequence length="560" mass="60931" precursor="true">MSRLLMTLALVVVGNGFAQGVSPESIASGRQLFEKAWTSGNPRLGSDGLGPLFNGASCAACHNQGGVGGGGEAKFNANTIGIKNLQIYGGTVNDFVLKNLVSSFHPGFIQPNGTVINTFTISHHGGSPPFQSMREQMFNLIDIKRADTGGAFDASEARLARETPIHYTNTIGNHTIKLQARLFQRNTTALYGAGLLDQITDKQIYDLVNAQKSHPEISGRPATLTDGRLGRFGWRGNVARLVEFIDQASANEIGLETDRKPQPSDPMLPGYRNPASDLADANIEAISDFVAALPVPQRRQPETSKERMIVESGEQLFASVGCAVCHVPDVGPAKGVYSDILVHDMGRQSIDLNHAEPYIRRITPAQKTYVASTQTSTQGTRMVGGYYGPASQISVDDSVTEFALNPLRASQNKSRNLTVKAPGARFNFVAPDLPSQELVFVELASKDKILTEKEKHVDARSNLTITKDTTVRTVQYLRVHFEPTNFNQEWRTPPLWGVADSAPYMHDGRADTLLEAIAMHDGEAAGTRDRFLQLPLQQQRAILAFLETLEAPVDAPQPAM</sequence>
<keyword evidence="5" id="KW-0732">Signal</keyword>
<dbReference type="GO" id="GO:0009055">
    <property type="term" value="F:electron transfer activity"/>
    <property type="evidence" value="ECO:0007669"/>
    <property type="project" value="InterPro"/>
</dbReference>
<dbReference type="AlphaFoldDB" id="A0A5C5WUZ5"/>
<gene>
    <name evidence="7" type="ORF">Pla22_15550</name>
</gene>
<accession>A0A5C5WUZ5</accession>
<dbReference type="RefSeq" id="WP_146514052.1">
    <property type="nucleotide sequence ID" value="NZ_SJPI01000001.1"/>
</dbReference>
<dbReference type="GO" id="GO:0004130">
    <property type="term" value="F:cytochrome-c peroxidase activity"/>
    <property type="evidence" value="ECO:0007669"/>
    <property type="project" value="TreeGrafter"/>
</dbReference>
<dbReference type="InterPro" id="IPR009056">
    <property type="entry name" value="Cyt_c-like_dom"/>
</dbReference>
<dbReference type="Gene3D" id="1.10.760.10">
    <property type="entry name" value="Cytochrome c-like domain"/>
    <property type="match status" value="1"/>
</dbReference>
<dbReference type="GO" id="GO:0020037">
    <property type="term" value="F:heme binding"/>
    <property type="evidence" value="ECO:0007669"/>
    <property type="project" value="InterPro"/>
</dbReference>
<dbReference type="OrthoDB" id="9805202at2"/>
<keyword evidence="2 4" id="KW-0479">Metal-binding</keyword>
<feature type="chain" id="PRO_5023147903" evidence="5">
    <location>
        <begin position="19"/>
        <end position="560"/>
    </location>
</feature>
<dbReference type="GO" id="GO:0046872">
    <property type="term" value="F:metal ion binding"/>
    <property type="evidence" value="ECO:0007669"/>
    <property type="project" value="UniProtKB-KW"/>
</dbReference>
<dbReference type="InterPro" id="IPR010538">
    <property type="entry name" value="DHOR"/>
</dbReference>
<dbReference type="PANTHER" id="PTHR30600">
    <property type="entry name" value="CYTOCHROME C PEROXIDASE-RELATED"/>
    <property type="match status" value="1"/>
</dbReference>
<evidence type="ECO:0000313" key="7">
    <source>
        <dbReference type="EMBL" id="TWT53921.1"/>
    </source>
</evidence>